<accession>A0A8J2L3N1</accession>
<proteinExistence type="predicted"/>
<dbReference type="AlphaFoldDB" id="A0A8J2L3N1"/>
<reference evidence="2" key="1">
    <citation type="submission" date="2021-06" db="EMBL/GenBank/DDBJ databases">
        <authorList>
            <person name="Hodson N. C."/>
            <person name="Mongue J. A."/>
            <person name="Jaron S. K."/>
        </authorList>
    </citation>
    <scope>NUCLEOTIDE SEQUENCE</scope>
</reference>
<feature type="compositionally biased region" description="Low complexity" evidence="1">
    <location>
        <begin position="219"/>
        <end position="231"/>
    </location>
</feature>
<name>A0A8J2L3N1_9HEXA</name>
<feature type="region of interest" description="Disordered" evidence="1">
    <location>
        <begin position="219"/>
        <end position="253"/>
    </location>
</feature>
<protein>
    <submittedName>
        <fullName evidence="2">Uncharacterized protein</fullName>
    </submittedName>
</protein>
<dbReference type="EMBL" id="CAJVCH010537177">
    <property type="protein sequence ID" value="CAG7825683.1"/>
    <property type="molecule type" value="Genomic_DNA"/>
</dbReference>
<gene>
    <name evidence="2" type="ORF">AFUS01_LOCUS35781</name>
</gene>
<sequence>MSCGFEAVVDSLSHTKDKKNIKITNDELCQDSSCLAPKDSYSILGNSYTNPNNSCVSVDYNLHSENSCVPPNHVSVPNNNCLIRPASFVVPETSYITPENNYSLPEIFDQCPNNFYQLPENFSLCRDKLHVTHENSCLNSFSSYPLLGNSHSPTNNSELLPENSHVISHNFGPPLVSSYKPTPNSYHLGGNISYKPPDNFYLPCINYFSLSGNSHSSYNNNSYSPPGSSHSTCNNSRPLPGNSAGNESYNPPDNSYGNCKNSCKSPKHIPALMDIVIEAPPILRNSRSRLEKIESSTLYPSLGNKPAFRQRWPCPERKLVGSSSRSSTVTSMPLFRTQHGRIKKRAKSCDHKTSVPSGPARSPSFRPVCPANSIPLTSRGGSHGRIKRSSFEHIRRNTTNTHGSRVIRESPPFTPMRLCSRCNNNISSTLDSVDNLAFPSETDADAGTTYKSLKDHHR</sequence>
<organism evidence="2 3">
    <name type="scientific">Allacma fusca</name>
    <dbReference type="NCBI Taxonomy" id="39272"/>
    <lineage>
        <taxon>Eukaryota</taxon>
        <taxon>Metazoa</taxon>
        <taxon>Ecdysozoa</taxon>
        <taxon>Arthropoda</taxon>
        <taxon>Hexapoda</taxon>
        <taxon>Collembola</taxon>
        <taxon>Symphypleona</taxon>
        <taxon>Sminthuridae</taxon>
        <taxon>Allacma</taxon>
    </lineage>
</organism>
<dbReference type="Proteomes" id="UP000708208">
    <property type="component" value="Unassembled WGS sequence"/>
</dbReference>
<comment type="caution">
    <text evidence="2">The sequence shown here is derived from an EMBL/GenBank/DDBJ whole genome shotgun (WGS) entry which is preliminary data.</text>
</comment>
<keyword evidence="3" id="KW-1185">Reference proteome</keyword>
<evidence type="ECO:0000256" key="1">
    <source>
        <dbReference type="SAM" id="MobiDB-lite"/>
    </source>
</evidence>
<evidence type="ECO:0000313" key="2">
    <source>
        <dbReference type="EMBL" id="CAG7825683.1"/>
    </source>
</evidence>
<evidence type="ECO:0000313" key="3">
    <source>
        <dbReference type="Proteomes" id="UP000708208"/>
    </source>
</evidence>
<feature type="region of interest" description="Disordered" evidence="1">
    <location>
        <begin position="339"/>
        <end position="385"/>
    </location>
</feature>
<feature type="compositionally biased region" description="Polar residues" evidence="1">
    <location>
        <begin position="232"/>
        <end position="253"/>
    </location>
</feature>